<dbReference type="Proteomes" id="UP000887569">
    <property type="component" value="Unplaced"/>
</dbReference>
<accession>A0A915C4Q8</accession>
<sequence length="142" mass="15677">GKRHMQPQKQMCIDVKGIRFCKTTFQTVCEHHHDLCRRDGVRGRSTGQILGRKSALPRAALANQHLLSSFATPSPTTATSPAATSSCPTGWIAFNGYGYPAISGQWMFNGASDFCASDCSCKVHCRYKLLQYEICVSSRRLC</sequence>
<protein>
    <submittedName>
        <fullName evidence="2">Uncharacterized protein</fullName>
    </submittedName>
</protein>
<evidence type="ECO:0000313" key="2">
    <source>
        <dbReference type="WBParaSite" id="PgR089_g004_t02"/>
    </source>
</evidence>
<dbReference type="InterPro" id="IPR016187">
    <property type="entry name" value="CTDL_fold"/>
</dbReference>
<evidence type="ECO:0000313" key="1">
    <source>
        <dbReference type="Proteomes" id="UP000887569"/>
    </source>
</evidence>
<keyword evidence="1" id="KW-1185">Reference proteome</keyword>
<dbReference type="SUPFAM" id="SSF56436">
    <property type="entry name" value="C-type lectin-like"/>
    <property type="match status" value="1"/>
</dbReference>
<reference evidence="2" key="1">
    <citation type="submission" date="2022-11" db="UniProtKB">
        <authorList>
            <consortium name="WormBaseParasite"/>
        </authorList>
    </citation>
    <scope>IDENTIFICATION</scope>
</reference>
<name>A0A915C4Q8_PARUN</name>
<dbReference type="WBParaSite" id="PgR089_g004_t02">
    <property type="protein sequence ID" value="PgR089_g004_t02"/>
    <property type="gene ID" value="PgR089_g004"/>
</dbReference>
<dbReference type="AlphaFoldDB" id="A0A915C4Q8"/>
<organism evidence="1 2">
    <name type="scientific">Parascaris univalens</name>
    <name type="common">Nematode worm</name>
    <dbReference type="NCBI Taxonomy" id="6257"/>
    <lineage>
        <taxon>Eukaryota</taxon>
        <taxon>Metazoa</taxon>
        <taxon>Ecdysozoa</taxon>
        <taxon>Nematoda</taxon>
        <taxon>Chromadorea</taxon>
        <taxon>Rhabditida</taxon>
        <taxon>Spirurina</taxon>
        <taxon>Ascaridomorpha</taxon>
        <taxon>Ascaridoidea</taxon>
        <taxon>Ascarididae</taxon>
        <taxon>Parascaris</taxon>
    </lineage>
</organism>
<proteinExistence type="predicted"/>